<comment type="caution">
    <text evidence="1">The sequence shown here is derived from an EMBL/GenBank/DDBJ whole genome shotgun (WGS) entry which is preliminary data.</text>
</comment>
<dbReference type="RefSeq" id="WP_211975471.1">
    <property type="nucleotide sequence ID" value="NZ_CBFHAM010000142.1"/>
</dbReference>
<accession>A0ABS5J529</accession>
<evidence type="ECO:0008006" key="3">
    <source>
        <dbReference type="Google" id="ProtNLM"/>
    </source>
</evidence>
<dbReference type="Proteomes" id="UP000676386">
    <property type="component" value="Unassembled WGS sequence"/>
</dbReference>
<organism evidence="1 2">
    <name type="scientific">Chitinophaga hostae</name>
    <dbReference type="NCBI Taxonomy" id="2831022"/>
    <lineage>
        <taxon>Bacteria</taxon>
        <taxon>Pseudomonadati</taxon>
        <taxon>Bacteroidota</taxon>
        <taxon>Chitinophagia</taxon>
        <taxon>Chitinophagales</taxon>
        <taxon>Chitinophagaceae</taxon>
        <taxon>Chitinophaga</taxon>
    </lineage>
</organism>
<protein>
    <recommendedName>
        <fullName evidence="3">Tetratricopeptide repeat-containing protein</fullName>
    </recommendedName>
</protein>
<evidence type="ECO:0000313" key="1">
    <source>
        <dbReference type="EMBL" id="MBS0030337.1"/>
    </source>
</evidence>
<sequence>MKPSQLSISICSILLSTVMYSEPAACYFDKQQEKAVNYRSGIYADKDTLDIVARNQRLAHDLYDRGLFKRAIVQWKKVLHLQPSNAFAMFMLGKSYMGAGEQERGEALCDKAILLEEQPSTTDKIICHSVEGF</sequence>
<keyword evidence="2" id="KW-1185">Reference proteome</keyword>
<reference evidence="1 2" key="1">
    <citation type="submission" date="2021-04" db="EMBL/GenBank/DDBJ databases">
        <title>Chitinophaga sp. nov., isolated from the rhizosphere soil.</title>
        <authorList>
            <person name="He S."/>
        </authorList>
    </citation>
    <scope>NUCLEOTIDE SEQUENCE [LARGE SCALE GENOMIC DNA]</scope>
    <source>
        <strain evidence="1 2">2R12</strain>
    </source>
</reference>
<gene>
    <name evidence="1" type="ORF">KE626_23630</name>
</gene>
<dbReference type="SUPFAM" id="SSF48452">
    <property type="entry name" value="TPR-like"/>
    <property type="match status" value="1"/>
</dbReference>
<dbReference type="InterPro" id="IPR011990">
    <property type="entry name" value="TPR-like_helical_dom_sf"/>
</dbReference>
<dbReference type="InterPro" id="IPR019734">
    <property type="entry name" value="TPR_rpt"/>
</dbReference>
<proteinExistence type="predicted"/>
<dbReference type="EMBL" id="JAGTXB010000013">
    <property type="protein sequence ID" value="MBS0030337.1"/>
    <property type="molecule type" value="Genomic_DNA"/>
</dbReference>
<dbReference type="Gene3D" id="1.25.40.10">
    <property type="entry name" value="Tetratricopeptide repeat domain"/>
    <property type="match status" value="1"/>
</dbReference>
<dbReference type="SMART" id="SM00028">
    <property type="entry name" value="TPR"/>
    <property type="match status" value="2"/>
</dbReference>
<name>A0ABS5J529_9BACT</name>
<evidence type="ECO:0000313" key="2">
    <source>
        <dbReference type="Proteomes" id="UP000676386"/>
    </source>
</evidence>